<comment type="caution">
    <text evidence="2">The sequence shown here is derived from an EMBL/GenBank/DDBJ whole genome shotgun (WGS) entry which is preliminary data.</text>
</comment>
<accession>G1WBR2</accession>
<name>G1WBR2_9BACT</name>
<gene>
    <name evidence="2" type="ORF">HMPREF9431_01263</name>
</gene>
<dbReference type="Proteomes" id="UP000005141">
    <property type="component" value="Unassembled WGS sequence"/>
</dbReference>
<dbReference type="GeneID" id="95425905"/>
<evidence type="ECO:0000259" key="1">
    <source>
        <dbReference type="Pfam" id="PF05099"/>
    </source>
</evidence>
<dbReference type="InterPro" id="IPR007791">
    <property type="entry name" value="DjlA_N"/>
</dbReference>
<protein>
    <recommendedName>
        <fullName evidence="1">Co-chaperone DjlA N-terminal domain-containing protein</fullName>
    </recommendedName>
</protein>
<feature type="domain" description="Co-chaperone DjlA N-terminal" evidence="1">
    <location>
        <begin position="11"/>
        <end position="103"/>
    </location>
</feature>
<dbReference type="HOGENOM" id="CLU_2106781_0_0_10"/>
<dbReference type="EMBL" id="ADGI01000044">
    <property type="protein sequence ID" value="EGV31516.1"/>
    <property type="molecule type" value="Genomic_DNA"/>
</dbReference>
<dbReference type="SUPFAM" id="SSF158682">
    <property type="entry name" value="TerB-like"/>
    <property type="match status" value="1"/>
</dbReference>
<evidence type="ECO:0000313" key="3">
    <source>
        <dbReference type="Proteomes" id="UP000005141"/>
    </source>
</evidence>
<reference evidence="2 3" key="1">
    <citation type="submission" date="2011-07" db="EMBL/GenBank/DDBJ databases">
        <title>The Genome Sequence of Prevotella oulorum F0390.</title>
        <authorList>
            <consortium name="The Broad Institute Genome Sequencing Platform"/>
            <consortium name="The Broad Institute Genome Sequencing Center for Infectious Disease"/>
            <person name="Earl A."/>
            <person name="Ward D."/>
            <person name="Feldgarden M."/>
            <person name="Gevers D."/>
            <person name="Izard J."/>
            <person name="Ganesan A."/>
            <person name="Baranova O.V."/>
            <person name="Blanton J.M."/>
            <person name="Tanner A.C."/>
            <person name="Dewhirst F.E."/>
            <person name="Young S.K."/>
            <person name="Zeng Q."/>
            <person name="Gargeya S."/>
            <person name="Fitzgerald M."/>
            <person name="Haas B."/>
            <person name="Abouelleil A."/>
            <person name="Alvarado L."/>
            <person name="Arachchi H.M."/>
            <person name="Berlin A."/>
            <person name="Brown A."/>
            <person name="Chapman S.B."/>
            <person name="Chen Z."/>
            <person name="Dunbar C."/>
            <person name="Freedman E."/>
            <person name="Gearin G."/>
            <person name="Gellesch M."/>
            <person name="Goldberg J."/>
            <person name="Griggs A."/>
            <person name="Gujja S."/>
            <person name="Heiman D."/>
            <person name="Howarth C."/>
            <person name="Larson L."/>
            <person name="Lui A."/>
            <person name="MacDonald P.J.P."/>
            <person name="Mehta T."/>
            <person name="Montmayeur A."/>
            <person name="Murphy C."/>
            <person name="Neiman D."/>
            <person name="Pearson M."/>
            <person name="Priest M."/>
            <person name="Roberts A."/>
            <person name="Saif S."/>
            <person name="Shea T."/>
            <person name="Shenoy N."/>
            <person name="Sisk P."/>
            <person name="Stolte C."/>
            <person name="Sykes S."/>
            <person name="Wortman J."/>
            <person name="Nusbaum C."/>
            <person name="Birren B."/>
        </authorList>
    </citation>
    <scope>NUCLEOTIDE SEQUENCE [LARGE SCALE GENOMIC DNA]</scope>
    <source>
        <strain evidence="2 3">F0390</strain>
    </source>
</reference>
<dbReference type="AlphaFoldDB" id="G1WBR2"/>
<dbReference type="InterPro" id="IPR029024">
    <property type="entry name" value="TerB-like"/>
</dbReference>
<proteinExistence type="predicted"/>
<sequence length="115" mass="13339">MIQFTTYEKYAIVSVLTQIMNADGIVDPKEEEFMDNFFAEQDIKIADLENCRSMDELISQQIVMQMSVEKLKYVHSLFLSMAEVDGYLHPKEQAIINRLIKMAKMTKGISPYYSL</sequence>
<organism evidence="2 3">
    <name type="scientific">Segatella oulorum F0390</name>
    <dbReference type="NCBI Taxonomy" id="702438"/>
    <lineage>
        <taxon>Bacteria</taxon>
        <taxon>Pseudomonadati</taxon>
        <taxon>Bacteroidota</taxon>
        <taxon>Bacteroidia</taxon>
        <taxon>Bacteroidales</taxon>
        <taxon>Prevotellaceae</taxon>
        <taxon>Segatella</taxon>
    </lineage>
</organism>
<keyword evidence="3" id="KW-1185">Reference proteome</keyword>
<dbReference type="RefSeq" id="WP_004380295.1">
    <property type="nucleotide sequence ID" value="NZ_JH114215.1"/>
</dbReference>
<dbReference type="CDD" id="cd07177">
    <property type="entry name" value="terB_like"/>
    <property type="match status" value="1"/>
</dbReference>
<dbReference type="OrthoDB" id="1075533at2"/>
<dbReference type="Pfam" id="PF05099">
    <property type="entry name" value="TerB"/>
    <property type="match status" value="1"/>
</dbReference>
<dbReference type="Gene3D" id="1.10.3680.10">
    <property type="entry name" value="TerB-like"/>
    <property type="match status" value="1"/>
</dbReference>
<dbReference type="PATRIC" id="fig|702438.4.peg.1300"/>
<evidence type="ECO:0000313" key="2">
    <source>
        <dbReference type="EMBL" id="EGV31516.1"/>
    </source>
</evidence>